<proteinExistence type="predicted"/>
<sequence>MKKTERVNLIMRFINNRAHFTIAEIQREFKISRATAIRDINEIQAMGFPLTTELGRGGGYNVLQNQYLSAVRFTPEELKAIFISFIASKNSQLPYLQNRRSITEKLIGNASQTQHDELIELNNILLFENTNPANPNLLELDDAAPAELNQLISLAARDKHLRLTYEPSPGWPQLMDIFLIHIFNSNARWLVEVYDLDTDEFRYLPVEMLRDSAISDQKMRWSEQEILSKKRLGARESNLIVKLDTTGIQRFKRLHPPGIILSFTGMFQSSGIFNAQLDVTNVEALEYYADWLLFLGKGVAFERIPDELRLILEERLRGSADTLTKIHARS</sequence>
<dbReference type="InterPro" id="IPR013196">
    <property type="entry name" value="HTH_11"/>
</dbReference>
<dbReference type="PANTHER" id="PTHR34580">
    <property type="match status" value="1"/>
</dbReference>
<dbReference type="SUPFAM" id="SSF46785">
    <property type="entry name" value="Winged helix' DNA-binding domain"/>
    <property type="match status" value="1"/>
</dbReference>
<dbReference type="PANTHER" id="PTHR34580:SF9">
    <property type="entry name" value="SLL5097 PROTEIN"/>
    <property type="match status" value="1"/>
</dbReference>
<dbReference type="Pfam" id="PF08279">
    <property type="entry name" value="HTH_11"/>
    <property type="match status" value="1"/>
</dbReference>
<dbReference type="InterPro" id="IPR036388">
    <property type="entry name" value="WH-like_DNA-bd_sf"/>
</dbReference>
<evidence type="ECO:0000313" key="3">
    <source>
        <dbReference type="Proteomes" id="UP001652445"/>
    </source>
</evidence>
<evidence type="ECO:0000313" key="2">
    <source>
        <dbReference type="EMBL" id="MCU6794272.1"/>
    </source>
</evidence>
<dbReference type="InterPro" id="IPR051534">
    <property type="entry name" value="CBASS_pafABC_assoc_protein"/>
</dbReference>
<protein>
    <submittedName>
        <fullName evidence="2">HTH domain-containing protein</fullName>
    </submittedName>
</protein>
<reference evidence="2 3" key="1">
    <citation type="submission" date="2022-09" db="EMBL/GenBank/DDBJ databases">
        <authorList>
            <person name="Han X.L."/>
            <person name="Wang Q."/>
            <person name="Lu T."/>
        </authorList>
    </citation>
    <scope>NUCLEOTIDE SEQUENCE [LARGE SCALE GENOMIC DNA]</scope>
    <source>
        <strain evidence="2 3">WQ 127069</strain>
    </source>
</reference>
<organism evidence="2 3">
    <name type="scientific">Paenibacillus baimaensis</name>
    <dbReference type="NCBI Taxonomy" id="2982185"/>
    <lineage>
        <taxon>Bacteria</taxon>
        <taxon>Bacillati</taxon>
        <taxon>Bacillota</taxon>
        <taxon>Bacilli</taxon>
        <taxon>Bacillales</taxon>
        <taxon>Paenibacillaceae</taxon>
        <taxon>Paenibacillus</taxon>
    </lineage>
</organism>
<dbReference type="EMBL" id="JAOQIO010000079">
    <property type="protein sequence ID" value="MCU6794272.1"/>
    <property type="molecule type" value="Genomic_DNA"/>
</dbReference>
<name>A0ABT2UI40_9BACL</name>
<comment type="caution">
    <text evidence="2">The sequence shown here is derived from an EMBL/GenBank/DDBJ whole genome shotgun (WGS) entry which is preliminary data.</text>
</comment>
<keyword evidence="3" id="KW-1185">Reference proteome</keyword>
<evidence type="ECO:0000259" key="1">
    <source>
        <dbReference type="Pfam" id="PF08279"/>
    </source>
</evidence>
<dbReference type="Proteomes" id="UP001652445">
    <property type="component" value="Unassembled WGS sequence"/>
</dbReference>
<gene>
    <name evidence="2" type="ORF">OB236_19380</name>
</gene>
<dbReference type="Gene3D" id="1.10.10.10">
    <property type="entry name" value="Winged helix-like DNA-binding domain superfamily/Winged helix DNA-binding domain"/>
    <property type="match status" value="1"/>
</dbReference>
<dbReference type="InterPro" id="IPR036390">
    <property type="entry name" value="WH_DNA-bd_sf"/>
</dbReference>
<accession>A0ABT2UI40</accession>
<feature type="domain" description="Helix-turn-helix type 11" evidence="1">
    <location>
        <begin position="6"/>
        <end position="60"/>
    </location>
</feature>